<dbReference type="Proteomes" id="UP000076532">
    <property type="component" value="Unassembled WGS sequence"/>
</dbReference>
<feature type="region of interest" description="Disordered" evidence="2">
    <location>
        <begin position="192"/>
        <end position="262"/>
    </location>
</feature>
<sequence length="838" mass="91016">MVVRSLPVLWMWSRKRRAVPANPVMNPEDSIVVFIDGKEVHLPVALDFPHLAISQTMSSPLHARLVRLFRTATWRESTKRIWSPTNVPLGEAFSNPPKAVEQVAITQTPVDTALSPSLRHVTPKSTAATSQPHTSLQRPTARNGAPKENVRGPAAETSSKVMQSGSPTNEVQSQASLVARLVASDLDSSKAAGTVAKPALSSTATPSSTAPSPPPSPPTLVPTITTAASSSSSKPRVPVVATASPPAQPEKRAESKLEGAVPASSVTAQSSTLLPLSPVLAVIPGLSLSKVQLPATASIERPNHRLDIEPLHHEETKIKQPQPAPLKHSSTNPTLSASTSAPIVGDMPLLSAKQAHVLPSVSSGGQPVPNAPNLQPLMRSVPSTGTPAPRAEPILVHIPAPVPSQPANHGRPSLNPIPAIHPHSPGLASNAANFGVNAAPAKRPTALEVPSRDTPVPYPLVHGALSEGLSYVAKELEATKSRLAGVQEENRKASAAQAAVAKDLEAKLHKAEADMKAAILQERARATELQQKKTSQISAMVRQSDELTATLKRVRAERDAANSEATLKRIRAERDAARAELAKTAQAAAKREENAGRLQKQQEAYDKAKVKLSMKREAIQQARIQELELQEKASRKVLADAHTFAGQQAQCQKVDREIYHREAAAREDALRVQNEQLEQQLADEVPRLEAELRATIEELEASNACEVSALNALLQEKEERWTKHQEEREKFRNTREYFETLKQEHARLRETSSALETTLAARVEQLEAQRVAWQSQSAAHIVTEQVLTARQEEHLRKEREYYLLIARAEKLYKAGFGAMYRKIDKLKAERDHLIDALA</sequence>
<dbReference type="STRING" id="436010.A0A166LJV4"/>
<feature type="region of interest" description="Disordered" evidence="2">
    <location>
        <begin position="111"/>
        <end position="172"/>
    </location>
</feature>
<feature type="compositionally biased region" description="Low complexity" evidence="2">
    <location>
        <begin position="221"/>
        <end position="233"/>
    </location>
</feature>
<evidence type="ECO:0000256" key="2">
    <source>
        <dbReference type="SAM" id="MobiDB-lite"/>
    </source>
</evidence>
<organism evidence="3 4">
    <name type="scientific">Athelia psychrophila</name>
    <dbReference type="NCBI Taxonomy" id="1759441"/>
    <lineage>
        <taxon>Eukaryota</taxon>
        <taxon>Fungi</taxon>
        <taxon>Dikarya</taxon>
        <taxon>Basidiomycota</taxon>
        <taxon>Agaricomycotina</taxon>
        <taxon>Agaricomycetes</taxon>
        <taxon>Agaricomycetidae</taxon>
        <taxon>Atheliales</taxon>
        <taxon>Atheliaceae</taxon>
        <taxon>Athelia</taxon>
    </lineage>
</organism>
<evidence type="ECO:0000313" key="3">
    <source>
        <dbReference type="EMBL" id="KZP23035.1"/>
    </source>
</evidence>
<gene>
    <name evidence="3" type="ORF">FIBSPDRAFT_858979</name>
</gene>
<proteinExistence type="predicted"/>
<feature type="compositionally biased region" description="Low complexity" evidence="2">
    <location>
        <begin position="198"/>
        <end position="210"/>
    </location>
</feature>
<feature type="coiled-coil region" evidence="1">
    <location>
        <begin position="476"/>
        <end position="587"/>
    </location>
</feature>
<feature type="coiled-coil region" evidence="1">
    <location>
        <begin position="660"/>
        <end position="758"/>
    </location>
</feature>
<keyword evidence="4" id="KW-1185">Reference proteome</keyword>
<feature type="compositionally biased region" description="Polar residues" evidence="2">
    <location>
        <begin position="123"/>
        <end position="140"/>
    </location>
</feature>
<dbReference type="EMBL" id="KV417535">
    <property type="protein sequence ID" value="KZP23035.1"/>
    <property type="molecule type" value="Genomic_DNA"/>
</dbReference>
<protein>
    <submittedName>
        <fullName evidence="3">Uncharacterized protein</fullName>
    </submittedName>
</protein>
<dbReference type="OrthoDB" id="3330405at2759"/>
<feature type="compositionally biased region" description="Polar residues" evidence="2">
    <location>
        <begin position="156"/>
        <end position="172"/>
    </location>
</feature>
<reference evidence="3 4" key="1">
    <citation type="journal article" date="2016" name="Mol. Biol. Evol.">
        <title>Comparative Genomics of Early-Diverging Mushroom-Forming Fungi Provides Insights into the Origins of Lignocellulose Decay Capabilities.</title>
        <authorList>
            <person name="Nagy L.G."/>
            <person name="Riley R."/>
            <person name="Tritt A."/>
            <person name="Adam C."/>
            <person name="Daum C."/>
            <person name="Floudas D."/>
            <person name="Sun H."/>
            <person name="Yadav J.S."/>
            <person name="Pangilinan J."/>
            <person name="Larsson K.H."/>
            <person name="Matsuura K."/>
            <person name="Barry K."/>
            <person name="Labutti K."/>
            <person name="Kuo R."/>
            <person name="Ohm R.A."/>
            <person name="Bhattacharya S.S."/>
            <person name="Shirouzu T."/>
            <person name="Yoshinaga Y."/>
            <person name="Martin F.M."/>
            <person name="Grigoriev I.V."/>
            <person name="Hibbett D.S."/>
        </authorList>
    </citation>
    <scope>NUCLEOTIDE SEQUENCE [LARGE SCALE GENOMIC DNA]</scope>
    <source>
        <strain evidence="3 4">CBS 109695</strain>
    </source>
</reference>
<evidence type="ECO:0000256" key="1">
    <source>
        <dbReference type="SAM" id="Coils"/>
    </source>
</evidence>
<evidence type="ECO:0000313" key="4">
    <source>
        <dbReference type="Proteomes" id="UP000076532"/>
    </source>
</evidence>
<feature type="compositionally biased region" description="Pro residues" evidence="2">
    <location>
        <begin position="211"/>
        <end position="220"/>
    </location>
</feature>
<feature type="region of interest" description="Disordered" evidence="2">
    <location>
        <begin position="315"/>
        <end position="335"/>
    </location>
</feature>
<dbReference type="AlphaFoldDB" id="A0A166LJV4"/>
<feature type="region of interest" description="Disordered" evidence="2">
    <location>
        <begin position="360"/>
        <end position="388"/>
    </location>
</feature>
<keyword evidence="1" id="KW-0175">Coiled coil</keyword>
<accession>A0A166LJV4</accession>
<name>A0A166LJV4_9AGAM</name>